<gene>
    <name evidence="1" type="ORF">PAL_GLEAN10025856</name>
</gene>
<reference evidence="2" key="1">
    <citation type="journal article" date="2013" name="Science">
        <title>Comparative analysis of bat genomes provides insight into the evolution of flight and immunity.</title>
        <authorList>
            <person name="Zhang G."/>
            <person name="Cowled C."/>
            <person name="Shi Z."/>
            <person name="Huang Z."/>
            <person name="Bishop-Lilly K.A."/>
            <person name="Fang X."/>
            <person name="Wynne J.W."/>
            <person name="Xiong Z."/>
            <person name="Baker M.L."/>
            <person name="Zhao W."/>
            <person name="Tachedjian M."/>
            <person name="Zhu Y."/>
            <person name="Zhou P."/>
            <person name="Jiang X."/>
            <person name="Ng J."/>
            <person name="Yang L."/>
            <person name="Wu L."/>
            <person name="Xiao J."/>
            <person name="Feng Y."/>
            <person name="Chen Y."/>
            <person name="Sun X."/>
            <person name="Zhang Y."/>
            <person name="Marsh G.A."/>
            <person name="Crameri G."/>
            <person name="Broder C.C."/>
            <person name="Frey K.G."/>
            <person name="Wang L.F."/>
            <person name="Wang J."/>
        </authorList>
    </citation>
    <scope>NUCLEOTIDE SEQUENCE [LARGE SCALE GENOMIC DNA]</scope>
</reference>
<protein>
    <submittedName>
        <fullName evidence="1">Uncharacterized protein</fullName>
    </submittedName>
</protein>
<organism evidence="1 2">
    <name type="scientific">Pteropus alecto</name>
    <name type="common">Black flying fox</name>
    <dbReference type="NCBI Taxonomy" id="9402"/>
    <lineage>
        <taxon>Eukaryota</taxon>
        <taxon>Metazoa</taxon>
        <taxon>Chordata</taxon>
        <taxon>Craniata</taxon>
        <taxon>Vertebrata</taxon>
        <taxon>Euteleostomi</taxon>
        <taxon>Mammalia</taxon>
        <taxon>Eutheria</taxon>
        <taxon>Laurasiatheria</taxon>
        <taxon>Chiroptera</taxon>
        <taxon>Yinpterochiroptera</taxon>
        <taxon>Pteropodoidea</taxon>
        <taxon>Pteropodidae</taxon>
        <taxon>Pteropodinae</taxon>
        <taxon>Pteropus</taxon>
    </lineage>
</organism>
<accession>L5JZ55</accession>
<evidence type="ECO:0000313" key="2">
    <source>
        <dbReference type="Proteomes" id="UP000010552"/>
    </source>
</evidence>
<name>L5JZ55_PTEAL</name>
<keyword evidence="2" id="KW-1185">Reference proteome</keyword>
<dbReference type="Proteomes" id="UP000010552">
    <property type="component" value="Unassembled WGS sequence"/>
</dbReference>
<sequence length="117" mass="12983">MFSGPPSPSWEKMEDRGEVEPVQIFLEMLFQADTQSMGQRDSYTRWYHLHVETSPPFSGHCPLTMVEVLPTVPGLVLVGEAAVKRGSLVVLDFGLDVFCMLLTPKDITEATCSSMFG</sequence>
<dbReference type="InParanoid" id="L5JZ55"/>
<dbReference type="EMBL" id="KB031068">
    <property type="protein sequence ID" value="ELK04605.1"/>
    <property type="molecule type" value="Genomic_DNA"/>
</dbReference>
<dbReference type="AlphaFoldDB" id="L5JZ55"/>
<evidence type="ECO:0000313" key="1">
    <source>
        <dbReference type="EMBL" id="ELK04605.1"/>
    </source>
</evidence>
<proteinExistence type="predicted"/>